<dbReference type="InterPro" id="IPR006314">
    <property type="entry name" value="Dyp_peroxidase"/>
</dbReference>
<evidence type="ECO:0000256" key="5">
    <source>
        <dbReference type="ARBA" id="ARBA00022729"/>
    </source>
</evidence>
<proteinExistence type="inferred from homology"/>
<evidence type="ECO:0000256" key="1">
    <source>
        <dbReference type="ARBA" id="ARBA00004196"/>
    </source>
</evidence>
<dbReference type="NCBIfam" id="TIGR01412">
    <property type="entry name" value="tat_substr_1"/>
    <property type="match status" value="1"/>
</dbReference>
<dbReference type="RefSeq" id="WP_075515442.1">
    <property type="nucleotide sequence ID" value="NZ_MODZ01000014.1"/>
</dbReference>
<dbReference type="AlphaFoldDB" id="A0A1S2MXQ2"/>
<dbReference type="GO" id="GO:0046872">
    <property type="term" value="F:metal ion binding"/>
    <property type="evidence" value="ECO:0007669"/>
    <property type="project" value="UniProtKB-KW"/>
</dbReference>
<feature type="compositionally biased region" description="Low complexity" evidence="10">
    <location>
        <begin position="1"/>
        <end position="14"/>
    </location>
</feature>
<feature type="compositionally biased region" description="Low complexity" evidence="10">
    <location>
        <begin position="47"/>
        <end position="87"/>
    </location>
</feature>
<dbReference type="Pfam" id="PF20628">
    <property type="entry name" value="Dyp_perox_C"/>
    <property type="match status" value="1"/>
</dbReference>
<dbReference type="GO" id="GO:0030313">
    <property type="term" value="C:cell envelope"/>
    <property type="evidence" value="ECO:0007669"/>
    <property type="project" value="UniProtKB-SubCell"/>
</dbReference>
<evidence type="ECO:0000256" key="6">
    <source>
        <dbReference type="ARBA" id="ARBA00023002"/>
    </source>
</evidence>
<evidence type="ECO:0000313" key="14">
    <source>
        <dbReference type="EMBL" id="OIJ34957.1"/>
    </source>
</evidence>
<comment type="function">
    <text evidence="9">Involved in the recovery of exogenous heme iron. Extracts iron from heme while preserving the protoporphyrin ring intact.</text>
</comment>
<protein>
    <recommendedName>
        <fullName evidence="9">Deferrochelatase</fullName>
        <ecNumber evidence="9">1.11.1.-</ecNumber>
    </recommendedName>
    <alternativeName>
        <fullName evidence="9">Peroxidase EfeB</fullName>
    </alternativeName>
</protein>
<comment type="subcellular location">
    <subcellularLocation>
        <location evidence="1">Cell envelope</location>
    </subcellularLocation>
</comment>
<dbReference type="PANTHER" id="PTHR30521:SF4">
    <property type="entry name" value="DEFERROCHELATASE"/>
    <property type="match status" value="1"/>
</dbReference>
<organism evidence="14 15">
    <name type="scientific">Rothia kristinae</name>
    <dbReference type="NCBI Taxonomy" id="37923"/>
    <lineage>
        <taxon>Bacteria</taxon>
        <taxon>Bacillati</taxon>
        <taxon>Actinomycetota</taxon>
        <taxon>Actinomycetes</taxon>
        <taxon>Micrococcales</taxon>
        <taxon>Micrococcaceae</taxon>
        <taxon>Rothia</taxon>
    </lineage>
</organism>
<feature type="domain" description="Dyp-type peroxidase C-terminal" evidence="13">
    <location>
        <begin position="314"/>
        <end position="504"/>
    </location>
</feature>
<evidence type="ECO:0000256" key="7">
    <source>
        <dbReference type="ARBA" id="ARBA00023004"/>
    </source>
</evidence>
<dbReference type="PROSITE" id="PS51404">
    <property type="entry name" value="DYP_PEROXIDASE"/>
    <property type="match status" value="1"/>
</dbReference>
<sequence>MPGVGAAPRAPGAAHPHRLAPHRPHPEEGSTTNRRTEEPQEHRTGTPASSAPWADPDAGTAAASSGSAGDPAAGDPAAGDDAAATGGRTRGFTRRRLVAGAGIAGALGIAGFGGGAIGHHLGREQAAREAPTQLTYPFRGQHQQGITTPAQDNMYIAAYDVSTDDVAELKDLLARWTVAAEQMCAGELVGGEPDANPNKPPADTGEAWGYPPAGLSITFGFGRGLFQDADGKDRFGLKAKMPGVLAEGVPRFANENLREGSSDGDLVVQACSNDPQVCVHAIRNLTRMAFGTAVLRWGQIGYGRTSSTSADQETPRNLFGFKDGTANIKSQDGDEVLEKEVWVQDGDDAAADWMVGGSYLAARKIHMYLEVWDRVRLSEQEEVIGRDKRYGAPLSVDDPSAEHEFDALDLSARKDGELAIPKDAHVAVVAPENNGGHRMLRRGYNYTDGNDSLGRLDAGLFFIVFARDPRAGFFPILRKMTEKDALTEYLQHVGSALFAVPPGVAEGDTMVGQRLFE</sequence>
<dbReference type="Proteomes" id="UP000179540">
    <property type="component" value="Unassembled WGS sequence"/>
</dbReference>
<dbReference type="SUPFAM" id="SSF54909">
    <property type="entry name" value="Dimeric alpha+beta barrel"/>
    <property type="match status" value="1"/>
</dbReference>
<keyword evidence="5" id="KW-0732">Signal</keyword>
<evidence type="ECO:0000256" key="11">
    <source>
        <dbReference type="SAM" id="Phobius"/>
    </source>
</evidence>
<evidence type="ECO:0000313" key="15">
    <source>
        <dbReference type="Proteomes" id="UP000179540"/>
    </source>
</evidence>
<evidence type="ECO:0000256" key="2">
    <source>
        <dbReference type="ARBA" id="ARBA00022559"/>
    </source>
</evidence>
<keyword evidence="6 9" id="KW-0560">Oxidoreductase</keyword>
<dbReference type="GO" id="GO:0033212">
    <property type="term" value="P:iron import into cell"/>
    <property type="evidence" value="ECO:0007669"/>
    <property type="project" value="InterPro"/>
</dbReference>
<evidence type="ECO:0000256" key="4">
    <source>
        <dbReference type="ARBA" id="ARBA00022723"/>
    </source>
</evidence>
<evidence type="ECO:0000259" key="13">
    <source>
        <dbReference type="Pfam" id="PF20628"/>
    </source>
</evidence>
<accession>A0A1S2MXQ2</accession>
<reference evidence="14 15" key="1">
    <citation type="submission" date="2016-10" db="EMBL/GenBank/DDBJ databases">
        <title>Draft genome sequence of strain LCT isolated from the Shenzhou X spacecraft of China.</title>
        <authorList>
            <person name="Huang B."/>
        </authorList>
    </citation>
    <scope>NUCLEOTIDE SEQUENCE [LARGE SCALE GENOMIC DNA]</scope>
    <source>
        <strain evidence="14 15">LCT-H5</strain>
    </source>
</reference>
<keyword evidence="3 9" id="KW-0349">Heme</keyword>
<evidence type="ECO:0000256" key="9">
    <source>
        <dbReference type="RuleBase" id="RU365017"/>
    </source>
</evidence>
<keyword evidence="11" id="KW-1133">Transmembrane helix</keyword>
<dbReference type="InterPro" id="IPR011008">
    <property type="entry name" value="Dimeric_a/b-barrel"/>
</dbReference>
<dbReference type="InterPro" id="IPR006313">
    <property type="entry name" value="EfeB/EfeN"/>
</dbReference>
<evidence type="ECO:0000256" key="8">
    <source>
        <dbReference type="ARBA" id="ARBA00025737"/>
    </source>
</evidence>
<dbReference type="OrthoDB" id="9781066at2"/>
<keyword evidence="11" id="KW-0812">Transmembrane</keyword>
<dbReference type="EC" id="1.11.1.-" evidence="9"/>
<keyword evidence="4 9" id="KW-0479">Metal-binding</keyword>
<evidence type="ECO:0000259" key="12">
    <source>
        <dbReference type="Pfam" id="PF04261"/>
    </source>
</evidence>
<evidence type="ECO:0000256" key="10">
    <source>
        <dbReference type="SAM" id="MobiDB-lite"/>
    </source>
</evidence>
<gene>
    <name evidence="14" type="ORF">BK826_09690</name>
</gene>
<keyword evidence="2 9" id="KW-0575">Peroxidase</keyword>
<dbReference type="InterPro" id="IPR048328">
    <property type="entry name" value="Dyp_perox_C"/>
</dbReference>
<keyword evidence="7 9" id="KW-0408">Iron</keyword>
<comment type="similarity">
    <text evidence="8 9">Belongs to the DyP-type peroxidase family.</text>
</comment>
<feature type="region of interest" description="Disordered" evidence="10">
    <location>
        <begin position="1"/>
        <end position="88"/>
    </location>
</feature>
<feature type="domain" description="Dyp-type peroxidase N-terminal" evidence="12">
    <location>
        <begin position="143"/>
        <end position="302"/>
    </location>
</feature>
<keyword evidence="11" id="KW-0472">Membrane</keyword>
<dbReference type="GO" id="GO:0020037">
    <property type="term" value="F:heme binding"/>
    <property type="evidence" value="ECO:0007669"/>
    <property type="project" value="InterPro"/>
</dbReference>
<dbReference type="PANTHER" id="PTHR30521">
    <property type="entry name" value="DEFERROCHELATASE/PEROXIDASE"/>
    <property type="match status" value="1"/>
</dbReference>
<comment type="caution">
    <text evidence="14">The sequence shown here is derived from an EMBL/GenBank/DDBJ whole genome shotgun (WGS) entry which is preliminary data.</text>
</comment>
<dbReference type="InterPro" id="IPR048327">
    <property type="entry name" value="Dyp_perox_N"/>
</dbReference>
<dbReference type="NCBIfam" id="TIGR01413">
    <property type="entry name" value="Dyp_perox_fam"/>
    <property type="match status" value="1"/>
</dbReference>
<evidence type="ECO:0000256" key="3">
    <source>
        <dbReference type="ARBA" id="ARBA00022617"/>
    </source>
</evidence>
<dbReference type="GO" id="GO:0005829">
    <property type="term" value="C:cytosol"/>
    <property type="evidence" value="ECO:0007669"/>
    <property type="project" value="TreeGrafter"/>
</dbReference>
<name>A0A1S2MXQ2_9MICC</name>
<feature type="compositionally biased region" description="Basic and acidic residues" evidence="10">
    <location>
        <begin position="24"/>
        <end position="44"/>
    </location>
</feature>
<dbReference type="EMBL" id="MODZ01000014">
    <property type="protein sequence ID" value="OIJ34957.1"/>
    <property type="molecule type" value="Genomic_DNA"/>
</dbReference>
<feature type="transmembrane region" description="Helical" evidence="11">
    <location>
        <begin position="97"/>
        <end position="118"/>
    </location>
</feature>
<dbReference type="Pfam" id="PF04261">
    <property type="entry name" value="Dyp_perox_N"/>
    <property type="match status" value="1"/>
</dbReference>
<comment type="cofactor">
    <cofactor evidence="9">
        <name>heme b</name>
        <dbReference type="ChEBI" id="CHEBI:60344"/>
    </cofactor>
    <text evidence="9">Binds 1 heme b (iron(II)-protoporphyrin IX) group non-covalently per subunit.</text>
</comment>
<dbReference type="GO" id="GO:0004601">
    <property type="term" value="F:peroxidase activity"/>
    <property type="evidence" value="ECO:0007669"/>
    <property type="project" value="UniProtKB-KW"/>
</dbReference>